<sequence length="264" mass="27052">MDAFNLLSLGFGLLVGAALGLTGGGGSIFAVPLLLYGLSVPVGTAMGLSLATVGVTAGFGAALRWLHGEVEWKAGLLFALGGMVTAPLGAWLGRLLPSTLLLTAFALLMLFVGWRMWRGRGDDVVTPGRCVLQGGGRFGVECYVRLGSGGAAAGLLSGLFGVGGGFIVVPVLLLVTGMSIHRAVATSLMVIFLISISGVVAHVLHGQLFPMPLSLWFVGGGFLGMLLGSAGRSRLSGGALQKIFAIGMWVTAGWMLWRNLGALG</sequence>
<keyword evidence="7" id="KW-1185">Reference proteome</keyword>
<feature type="transmembrane region" description="Helical" evidence="5">
    <location>
        <begin position="72"/>
        <end position="92"/>
    </location>
</feature>
<dbReference type="PANTHER" id="PTHR43701">
    <property type="entry name" value="MEMBRANE TRANSPORTER PROTEIN MJ0441-RELATED"/>
    <property type="match status" value="1"/>
</dbReference>
<organism evidence="6 7">
    <name type="scientific">Phragmitibacter flavus</name>
    <dbReference type="NCBI Taxonomy" id="2576071"/>
    <lineage>
        <taxon>Bacteria</taxon>
        <taxon>Pseudomonadati</taxon>
        <taxon>Verrucomicrobiota</taxon>
        <taxon>Verrucomicrobiia</taxon>
        <taxon>Verrucomicrobiales</taxon>
        <taxon>Verrucomicrobiaceae</taxon>
        <taxon>Phragmitibacter</taxon>
    </lineage>
</organism>
<evidence type="ECO:0000256" key="2">
    <source>
        <dbReference type="ARBA" id="ARBA00022692"/>
    </source>
</evidence>
<dbReference type="Proteomes" id="UP000306196">
    <property type="component" value="Unassembled WGS sequence"/>
</dbReference>
<feature type="transmembrane region" description="Helical" evidence="5">
    <location>
        <begin position="153"/>
        <end position="176"/>
    </location>
</feature>
<name>A0A5R8K8X5_9BACT</name>
<dbReference type="InterPro" id="IPR002781">
    <property type="entry name" value="TM_pro_TauE-like"/>
</dbReference>
<feature type="transmembrane region" description="Helical" evidence="5">
    <location>
        <begin position="239"/>
        <end position="257"/>
    </location>
</feature>
<keyword evidence="2 5" id="KW-0812">Transmembrane</keyword>
<dbReference type="PANTHER" id="PTHR43701:SF2">
    <property type="entry name" value="MEMBRANE TRANSPORTER PROTEIN YJNA-RELATED"/>
    <property type="match status" value="1"/>
</dbReference>
<evidence type="ECO:0000256" key="3">
    <source>
        <dbReference type="ARBA" id="ARBA00022989"/>
    </source>
</evidence>
<keyword evidence="3 5" id="KW-1133">Transmembrane helix</keyword>
<evidence type="ECO:0000256" key="1">
    <source>
        <dbReference type="ARBA" id="ARBA00004141"/>
    </source>
</evidence>
<evidence type="ECO:0000256" key="4">
    <source>
        <dbReference type="ARBA" id="ARBA00023136"/>
    </source>
</evidence>
<dbReference type="AlphaFoldDB" id="A0A5R8K8X5"/>
<comment type="caution">
    <text evidence="6">The sequence shown here is derived from an EMBL/GenBank/DDBJ whole genome shotgun (WGS) entry which is preliminary data.</text>
</comment>
<keyword evidence="5" id="KW-1003">Cell membrane</keyword>
<gene>
    <name evidence="6" type="ORF">FEM03_20835</name>
</gene>
<dbReference type="OrthoDB" id="260143at2"/>
<feature type="transmembrane region" description="Helical" evidence="5">
    <location>
        <begin position="209"/>
        <end position="227"/>
    </location>
</feature>
<comment type="subcellular location">
    <subcellularLocation>
        <location evidence="5">Cell membrane</location>
        <topology evidence="5">Multi-pass membrane protein</topology>
    </subcellularLocation>
    <subcellularLocation>
        <location evidence="1">Membrane</location>
        <topology evidence="1">Multi-pass membrane protein</topology>
    </subcellularLocation>
</comment>
<evidence type="ECO:0000313" key="6">
    <source>
        <dbReference type="EMBL" id="TLD68782.1"/>
    </source>
</evidence>
<accession>A0A5R8K8X5</accession>
<evidence type="ECO:0000313" key="7">
    <source>
        <dbReference type="Proteomes" id="UP000306196"/>
    </source>
</evidence>
<dbReference type="EMBL" id="VAUV01000019">
    <property type="protein sequence ID" value="TLD68782.1"/>
    <property type="molecule type" value="Genomic_DNA"/>
</dbReference>
<proteinExistence type="inferred from homology"/>
<comment type="similarity">
    <text evidence="5">Belongs to the 4-toluene sulfonate uptake permease (TSUP) (TC 2.A.102) family.</text>
</comment>
<feature type="transmembrane region" description="Helical" evidence="5">
    <location>
        <begin position="99"/>
        <end position="117"/>
    </location>
</feature>
<keyword evidence="4 5" id="KW-0472">Membrane</keyword>
<dbReference type="InterPro" id="IPR051598">
    <property type="entry name" value="TSUP/Inactive_protease-like"/>
</dbReference>
<protein>
    <recommendedName>
        <fullName evidence="5">Probable membrane transporter protein</fullName>
    </recommendedName>
</protein>
<feature type="transmembrane region" description="Helical" evidence="5">
    <location>
        <begin position="48"/>
        <end position="66"/>
    </location>
</feature>
<dbReference type="Pfam" id="PF01925">
    <property type="entry name" value="TauE"/>
    <property type="match status" value="1"/>
</dbReference>
<feature type="transmembrane region" description="Helical" evidence="5">
    <location>
        <begin position="6"/>
        <end position="36"/>
    </location>
</feature>
<dbReference type="RefSeq" id="WP_138088243.1">
    <property type="nucleotide sequence ID" value="NZ_VAUV01000019.1"/>
</dbReference>
<feature type="transmembrane region" description="Helical" evidence="5">
    <location>
        <begin position="183"/>
        <end position="203"/>
    </location>
</feature>
<dbReference type="GO" id="GO:0005886">
    <property type="term" value="C:plasma membrane"/>
    <property type="evidence" value="ECO:0007669"/>
    <property type="project" value="UniProtKB-SubCell"/>
</dbReference>
<evidence type="ECO:0000256" key="5">
    <source>
        <dbReference type="RuleBase" id="RU363041"/>
    </source>
</evidence>
<reference evidence="6 7" key="1">
    <citation type="submission" date="2019-05" db="EMBL/GenBank/DDBJ databases">
        <title>Verrucobacter flavum gen. nov., sp. nov. a new member of the family Verrucomicrobiaceae.</title>
        <authorList>
            <person name="Szuroczki S."/>
            <person name="Abbaszade G."/>
            <person name="Szabo A."/>
            <person name="Felfoldi T."/>
            <person name="Schumann P."/>
            <person name="Boka K."/>
            <person name="Keki Z."/>
            <person name="Toumi M."/>
            <person name="Toth E."/>
        </authorList>
    </citation>
    <scope>NUCLEOTIDE SEQUENCE [LARGE SCALE GENOMIC DNA]</scope>
    <source>
        <strain evidence="6 7">MG-N-17</strain>
    </source>
</reference>